<evidence type="ECO:0000313" key="2">
    <source>
        <dbReference type="EMBL" id="KKN73916.1"/>
    </source>
</evidence>
<dbReference type="AlphaFoldDB" id="A0A0F9VK92"/>
<name>A0A0F9VK92_9ZZZZ</name>
<comment type="caution">
    <text evidence="2">The sequence shown here is derived from an EMBL/GenBank/DDBJ whole genome shotgun (WGS) entry which is preliminary data.</text>
</comment>
<gene>
    <name evidence="2" type="ORF">LCGC14_0395990</name>
</gene>
<protein>
    <recommendedName>
        <fullName evidence="1">YHYH domain-containing protein</fullName>
    </recommendedName>
</protein>
<dbReference type="InterPro" id="IPR025924">
    <property type="entry name" value="YHYH_dom"/>
</dbReference>
<dbReference type="PROSITE" id="PS51257">
    <property type="entry name" value="PROKAR_LIPOPROTEIN"/>
    <property type="match status" value="1"/>
</dbReference>
<proteinExistence type="predicted"/>
<feature type="domain" description="YHYH" evidence="1">
    <location>
        <begin position="194"/>
        <end position="289"/>
    </location>
</feature>
<reference evidence="2" key="1">
    <citation type="journal article" date="2015" name="Nature">
        <title>Complex archaea that bridge the gap between prokaryotes and eukaryotes.</title>
        <authorList>
            <person name="Spang A."/>
            <person name="Saw J.H."/>
            <person name="Jorgensen S.L."/>
            <person name="Zaremba-Niedzwiedzka K."/>
            <person name="Martijn J."/>
            <person name="Lind A.E."/>
            <person name="van Eijk R."/>
            <person name="Schleper C."/>
            <person name="Guy L."/>
            <person name="Ettema T.J."/>
        </authorList>
    </citation>
    <scope>NUCLEOTIDE SEQUENCE</scope>
</reference>
<organism evidence="2">
    <name type="scientific">marine sediment metagenome</name>
    <dbReference type="NCBI Taxonomy" id="412755"/>
    <lineage>
        <taxon>unclassified sequences</taxon>
        <taxon>metagenomes</taxon>
        <taxon>ecological metagenomes</taxon>
    </lineage>
</organism>
<sequence>MKRFNTPILTPLAVCILTLSLAACNGSDAESTVVTETTTDEGTTTDTSTDFVVEVDPFNFESDALISSITTQTCTLSNGDEASCYKIDIAGAPSNYEIGVFCPRNITSTADEAGIWFDGTGEVYDITGDFILNLPTLYNDSHWQLYDEGTGLVNVTDTQESCDGAARPNVEEQYQNHCVECSIDYVDGGISESFLIPITPVATTQNSSIGNANVGVALNGVVLAAPAPVDAILGAYTIAAFDDCAGHINLVAGYHYHGEAGCSQTQIQSDGHAAMMGYALDGFGIFGMLNENGLEPTDLDECRGHTDDTRGYHYHAADVSENMFIGCFKGATAR</sequence>
<accession>A0A0F9VK92</accession>
<dbReference type="Pfam" id="PF14240">
    <property type="entry name" value="YHYH"/>
    <property type="match status" value="1"/>
</dbReference>
<dbReference type="EMBL" id="LAZR01000335">
    <property type="protein sequence ID" value="KKN73916.1"/>
    <property type="molecule type" value="Genomic_DNA"/>
</dbReference>
<evidence type="ECO:0000259" key="1">
    <source>
        <dbReference type="Pfam" id="PF14240"/>
    </source>
</evidence>